<proteinExistence type="inferred from homology"/>
<dbReference type="InterPro" id="IPR045336">
    <property type="entry name" value="MmgE_PrpD_N"/>
</dbReference>
<dbReference type="Gene3D" id="1.10.4100.10">
    <property type="entry name" value="2-methylcitrate dehydratase PrpD"/>
    <property type="match status" value="1"/>
</dbReference>
<accession>A0A383C7T3</accession>
<dbReference type="InterPro" id="IPR005656">
    <property type="entry name" value="MmgE_PrpD"/>
</dbReference>
<reference evidence="3" key="1">
    <citation type="submission" date="2018-05" db="EMBL/GenBank/DDBJ databases">
        <authorList>
            <person name="Lanie J.A."/>
            <person name="Ng W.-L."/>
            <person name="Kazmierczak K.M."/>
            <person name="Andrzejewski T.M."/>
            <person name="Davidsen T.M."/>
            <person name="Wayne K.J."/>
            <person name="Tettelin H."/>
            <person name="Glass J.I."/>
            <person name="Rusch D."/>
            <person name="Podicherti R."/>
            <person name="Tsui H.-C.T."/>
            <person name="Winkler M.E."/>
        </authorList>
    </citation>
    <scope>NUCLEOTIDE SEQUENCE</scope>
</reference>
<sequence length="99" mass="10314">MVDMKSMNAVEYIADHASNLEYDMLPPLALKRAGQVIVDTICCALGARVTDLGKLAGEFAAATEPGSECVLWGTDTKLSAAGAAWANAVASKHLGMDDS</sequence>
<comment type="similarity">
    <text evidence="1">Belongs to the PrpD family.</text>
</comment>
<feature type="domain" description="MmgE/PrpD N-terminal" evidence="2">
    <location>
        <begin position="12"/>
        <end position="98"/>
    </location>
</feature>
<dbReference type="GO" id="GO:0016829">
    <property type="term" value="F:lyase activity"/>
    <property type="evidence" value="ECO:0007669"/>
    <property type="project" value="InterPro"/>
</dbReference>
<dbReference type="InterPro" id="IPR042183">
    <property type="entry name" value="MmgE/PrpD_sf_1"/>
</dbReference>
<dbReference type="Pfam" id="PF03972">
    <property type="entry name" value="MmgE_PrpD_N"/>
    <property type="match status" value="1"/>
</dbReference>
<dbReference type="AlphaFoldDB" id="A0A383C7T3"/>
<dbReference type="SUPFAM" id="SSF103378">
    <property type="entry name" value="2-methylcitrate dehydratase PrpD"/>
    <property type="match status" value="1"/>
</dbReference>
<evidence type="ECO:0000256" key="1">
    <source>
        <dbReference type="ARBA" id="ARBA00006174"/>
    </source>
</evidence>
<organism evidence="3">
    <name type="scientific">marine metagenome</name>
    <dbReference type="NCBI Taxonomy" id="408172"/>
    <lineage>
        <taxon>unclassified sequences</taxon>
        <taxon>metagenomes</taxon>
        <taxon>ecological metagenomes</taxon>
    </lineage>
</organism>
<dbReference type="PANTHER" id="PTHR16943:SF8">
    <property type="entry name" value="2-METHYLCITRATE DEHYDRATASE"/>
    <property type="match status" value="1"/>
</dbReference>
<dbReference type="EMBL" id="UINC01206457">
    <property type="protein sequence ID" value="SVE28100.1"/>
    <property type="molecule type" value="Genomic_DNA"/>
</dbReference>
<dbReference type="InterPro" id="IPR036148">
    <property type="entry name" value="MmgE/PrpD_sf"/>
</dbReference>
<name>A0A383C7T3_9ZZZZ</name>
<evidence type="ECO:0000313" key="3">
    <source>
        <dbReference type="EMBL" id="SVE28100.1"/>
    </source>
</evidence>
<protein>
    <recommendedName>
        <fullName evidence="2">MmgE/PrpD N-terminal domain-containing protein</fullName>
    </recommendedName>
</protein>
<dbReference type="PANTHER" id="PTHR16943">
    <property type="entry name" value="2-METHYLCITRATE DEHYDRATASE-RELATED"/>
    <property type="match status" value="1"/>
</dbReference>
<feature type="non-terminal residue" evidence="3">
    <location>
        <position position="99"/>
    </location>
</feature>
<gene>
    <name evidence="3" type="ORF">METZ01_LOCUS480954</name>
</gene>
<evidence type="ECO:0000259" key="2">
    <source>
        <dbReference type="Pfam" id="PF03972"/>
    </source>
</evidence>